<reference evidence="1 2" key="1">
    <citation type="submission" date="2015-07" db="EMBL/GenBank/DDBJ databases">
        <title>The genome of Habropoda laboriosa.</title>
        <authorList>
            <person name="Pan H."/>
            <person name="Kapheim K."/>
        </authorList>
    </citation>
    <scope>NUCLEOTIDE SEQUENCE [LARGE SCALE GENOMIC DNA]</scope>
    <source>
        <strain evidence="1">0110345459</strain>
    </source>
</reference>
<proteinExistence type="predicted"/>
<evidence type="ECO:0000313" key="2">
    <source>
        <dbReference type="Proteomes" id="UP000053825"/>
    </source>
</evidence>
<dbReference type="InterPro" id="IPR058243">
    <property type="entry name" value="Phage_VG64"/>
</dbReference>
<protein>
    <submittedName>
        <fullName evidence="1">Gene 64 protein</fullName>
    </submittedName>
</protein>
<dbReference type="InterPro" id="IPR011004">
    <property type="entry name" value="Trimer_LpxA-like_sf"/>
</dbReference>
<organism evidence="1 2">
    <name type="scientific">Habropoda laboriosa</name>
    <dbReference type="NCBI Taxonomy" id="597456"/>
    <lineage>
        <taxon>Eukaryota</taxon>
        <taxon>Metazoa</taxon>
        <taxon>Ecdysozoa</taxon>
        <taxon>Arthropoda</taxon>
        <taxon>Hexapoda</taxon>
        <taxon>Insecta</taxon>
        <taxon>Pterygota</taxon>
        <taxon>Neoptera</taxon>
        <taxon>Endopterygota</taxon>
        <taxon>Hymenoptera</taxon>
        <taxon>Apocrita</taxon>
        <taxon>Aculeata</taxon>
        <taxon>Apoidea</taxon>
        <taxon>Anthophila</taxon>
        <taxon>Apidae</taxon>
        <taxon>Habropoda</taxon>
    </lineage>
</organism>
<gene>
    <name evidence="1" type="ORF">WH47_09457</name>
</gene>
<dbReference type="EMBL" id="KQ415586">
    <property type="protein sequence ID" value="KOC58563.1"/>
    <property type="molecule type" value="Genomic_DNA"/>
</dbReference>
<dbReference type="AlphaFoldDB" id="A0A0L7QIV4"/>
<dbReference type="SUPFAM" id="SSF51161">
    <property type="entry name" value="Trimeric LpxA-like enzymes"/>
    <property type="match status" value="1"/>
</dbReference>
<accession>A0A0L7QIV4</accession>
<name>A0A0L7QIV4_9HYME</name>
<sequence length="333" mass="37658">MNQYQIEKYAGITPEIANYMMKSGTKQAKNSMSLLSMADAQEMLILLKNLSEDADNFKIERRIVFYNSVDDSYILTIQGLCSFNAETDTKVSVTCKVGNNEYKKHTLDECSYLSGGEWEIVKQNLNNGYWHKQKIDVSTRSLLDFGGVVKKGDLGGYIESESNLSHLNNCWVFEDSYVFENAEVYEDAVVSSRAKVYGNAKIYGKSLITLDSKVFDNAIVHGNARVGQGVWLFGNTEVNGNSVVLDRTMSWNFVDDVEPADGELVLTVGYSKYGWTTPIPAVYKDGRFFMSLGFNSERVTEICIETFPTHWSIMPDNPILDDRVKRIFKNKLK</sequence>
<dbReference type="Proteomes" id="UP000053825">
    <property type="component" value="Unassembled WGS sequence"/>
</dbReference>
<dbReference type="Gene3D" id="2.160.10.10">
    <property type="entry name" value="Hexapeptide repeat proteins"/>
    <property type="match status" value="1"/>
</dbReference>
<evidence type="ECO:0000313" key="1">
    <source>
        <dbReference type="EMBL" id="KOC58563.1"/>
    </source>
</evidence>
<dbReference type="Pfam" id="PF25682">
    <property type="entry name" value="Phage_VG64"/>
    <property type="match status" value="1"/>
</dbReference>
<keyword evidence="2" id="KW-1185">Reference proteome</keyword>